<dbReference type="EMBL" id="QMAU01000012">
    <property type="protein sequence ID" value="RXI58583.1"/>
    <property type="molecule type" value="Genomic_DNA"/>
</dbReference>
<organism evidence="12 13">
    <name type="scientific">Clostridium tetani</name>
    <dbReference type="NCBI Taxonomy" id="1513"/>
    <lineage>
        <taxon>Bacteria</taxon>
        <taxon>Bacillati</taxon>
        <taxon>Bacillota</taxon>
        <taxon>Clostridia</taxon>
        <taxon>Eubacteriales</taxon>
        <taxon>Clostridiaceae</taxon>
        <taxon>Clostridium</taxon>
    </lineage>
</organism>
<evidence type="ECO:0000313" key="13">
    <source>
        <dbReference type="Proteomes" id="UP000290273"/>
    </source>
</evidence>
<dbReference type="Gene3D" id="1.10.101.10">
    <property type="entry name" value="PGBD-like superfamily/PGBD"/>
    <property type="match status" value="1"/>
</dbReference>
<evidence type="ECO:0000313" key="12">
    <source>
        <dbReference type="EMBL" id="RXI58583.1"/>
    </source>
</evidence>
<protein>
    <recommendedName>
        <fullName evidence="2 8">Spore cortex-lytic enzyme</fullName>
    </recommendedName>
</protein>
<feature type="domain" description="Cell wall hydrolase SleB" evidence="11">
    <location>
        <begin position="156"/>
        <end position="254"/>
    </location>
</feature>
<keyword evidence="4" id="KW-0732">Signal</keyword>
<dbReference type="NCBIfam" id="TIGR02869">
    <property type="entry name" value="spore_SleB"/>
    <property type="match status" value="1"/>
</dbReference>
<dbReference type="Pfam" id="PF01471">
    <property type="entry name" value="PG_binding_1"/>
    <property type="match status" value="1"/>
</dbReference>
<name>A0ABY0ESS8_CLOTA</name>
<dbReference type="InterPro" id="IPR002477">
    <property type="entry name" value="Peptidoglycan-bd-like"/>
</dbReference>
<keyword evidence="9" id="KW-0812">Transmembrane</keyword>
<dbReference type="SUPFAM" id="SSF47090">
    <property type="entry name" value="PGBD-like"/>
    <property type="match status" value="1"/>
</dbReference>
<feature type="domain" description="Peptidoglycan binding-like" evidence="10">
    <location>
        <begin position="70"/>
        <end position="125"/>
    </location>
</feature>
<dbReference type="InterPro" id="IPR036366">
    <property type="entry name" value="PGBDSf"/>
</dbReference>
<evidence type="ECO:0000256" key="7">
    <source>
        <dbReference type="ARBA" id="ARBA00023316"/>
    </source>
</evidence>
<dbReference type="Proteomes" id="UP000290273">
    <property type="component" value="Unassembled WGS sequence"/>
</dbReference>
<dbReference type="Gene3D" id="6.20.240.60">
    <property type="match status" value="1"/>
</dbReference>
<evidence type="ECO:0000259" key="10">
    <source>
        <dbReference type="Pfam" id="PF01471"/>
    </source>
</evidence>
<evidence type="ECO:0000256" key="5">
    <source>
        <dbReference type="ARBA" id="ARBA00022801"/>
    </source>
</evidence>
<keyword evidence="9" id="KW-0472">Membrane</keyword>
<dbReference type="InterPro" id="IPR036365">
    <property type="entry name" value="PGBD-like_sf"/>
</dbReference>
<feature type="transmembrane region" description="Helical" evidence="9">
    <location>
        <begin position="34"/>
        <end position="52"/>
    </location>
</feature>
<evidence type="ECO:0000256" key="3">
    <source>
        <dbReference type="ARBA" id="ARBA00022544"/>
    </source>
</evidence>
<accession>A0ABY0ESS8</accession>
<proteinExistence type="inferred from homology"/>
<sequence length="255" mass="27994">MYFFLFFGKNKIEIHIISRECINMKNRRISFKKGILYFLIAAICYSAVHVFFSPYSKALNVIAYNYGSKGGGVSEIQKKLKNWGYYDGSVDGIYGYKTFLAVKKFQGKNGLNADGVAGNKTLAALGINVAQAQGSNTSNNQDINLLARLINGEARGEPYEGQVAVGAVILNRTRDPRFPNTIAGVVYQPLAFTAIADGQVNAAMEQNSMKAAMDAINGWDPSGGAVYYFNPATATSSWIWSRPLIKVIGKHRFCK</sequence>
<keyword evidence="6" id="KW-0749">Sporulation</keyword>
<comment type="caution">
    <text evidence="12">The sequence shown here is derived from an EMBL/GenBank/DDBJ whole genome shotgun (WGS) entry which is preliminary data.</text>
</comment>
<keyword evidence="9" id="KW-1133">Transmembrane helix</keyword>
<keyword evidence="5" id="KW-0378">Hydrolase</keyword>
<evidence type="ECO:0000256" key="1">
    <source>
        <dbReference type="ARBA" id="ARBA00007010"/>
    </source>
</evidence>
<reference evidence="12 13" key="1">
    <citation type="submission" date="2018-06" db="EMBL/GenBank/DDBJ databases">
        <title>Genome conservation of Clostridium tetani.</title>
        <authorList>
            <person name="Bruggemann H."/>
            <person name="Popoff M.R."/>
        </authorList>
    </citation>
    <scope>NUCLEOTIDE SEQUENCE [LARGE SCALE GENOMIC DNA]</scope>
    <source>
        <strain evidence="12 13">63.05</strain>
    </source>
</reference>
<evidence type="ECO:0000256" key="8">
    <source>
        <dbReference type="NCBIfam" id="TIGR02869"/>
    </source>
</evidence>
<gene>
    <name evidence="12" type="primary">sleB</name>
    <name evidence="12" type="ORF">DP131_01480</name>
</gene>
<evidence type="ECO:0000256" key="4">
    <source>
        <dbReference type="ARBA" id="ARBA00022729"/>
    </source>
</evidence>
<keyword evidence="7" id="KW-0961">Cell wall biogenesis/degradation</keyword>
<dbReference type="InterPro" id="IPR011105">
    <property type="entry name" value="Cell_wall_hydrolase_SleB"/>
</dbReference>
<dbReference type="InterPro" id="IPR042047">
    <property type="entry name" value="SleB_dom1"/>
</dbReference>
<evidence type="ECO:0000256" key="6">
    <source>
        <dbReference type="ARBA" id="ARBA00022969"/>
    </source>
</evidence>
<dbReference type="Pfam" id="PF07486">
    <property type="entry name" value="Hydrolase_2"/>
    <property type="match status" value="1"/>
</dbReference>
<comment type="similarity">
    <text evidence="1">Belongs to the SleB family.</text>
</comment>
<dbReference type="InterPro" id="IPR014224">
    <property type="entry name" value="Spore_cortex_SleB"/>
</dbReference>
<evidence type="ECO:0000256" key="9">
    <source>
        <dbReference type="SAM" id="Phobius"/>
    </source>
</evidence>
<dbReference type="Gene3D" id="1.10.10.2520">
    <property type="entry name" value="Cell wall hydrolase SleB, domain 1"/>
    <property type="match status" value="1"/>
</dbReference>
<evidence type="ECO:0000259" key="11">
    <source>
        <dbReference type="Pfam" id="PF07486"/>
    </source>
</evidence>
<keyword evidence="3" id="KW-0309">Germination</keyword>
<evidence type="ECO:0000256" key="2">
    <source>
        <dbReference type="ARBA" id="ARBA00018364"/>
    </source>
</evidence>